<keyword evidence="2" id="KW-1185">Reference proteome</keyword>
<keyword evidence="1" id="KW-0418">Kinase</keyword>
<dbReference type="InParanoid" id="A0A0Q2Y505"/>
<proteinExistence type="predicted"/>
<gene>
    <name evidence="1" type="ORF">AMR76_03465</name>
</gene>
<dbReference type="Proteomes" id="UP000051221">
    <property type="component" value="Unassembled WGS sequence"/>
</dbReference>
<accession>A0A0Q2Y505</accession>
<reference evidence="1 2" key="1">
    <citation type="submission" date="2015-08" db="EMBL/GenBank/DDBJ databases">
        <title>Antibacterial properties of a collection of Vibrionaceae strains.</title>
        <authorList>
            <person name="Giubergia S."/>
        </authorList>
    </citation>
    <scope>NUCLEOTIDE SEQUENCE [LARGE SCALE GENOMIC DNA]</scope>
    <source>
        <strain evidence="1 2">S0821</strain>
    </source>
</reference>
<keyword evidence="1" id="KW-0808">Transferase</keyword>
<dbReference type="AlphaFoldDB" id="A0A0Q2Y505"/>
<sequence>MERVRSIVDLEPDEYIVKPYSVFLVKNRILRAFARKLVLRELYELDGSKDYDDIQRAFEFAEQTHPQYSSFLKRLQGSTYIKNGFVEEAKTLYEQSLNEQLTMWAISGFVSACLILGDYDNAAKYIALWDRYKFNRSPVLHECMAKLCLLKGQKVNALNEIKSAYDKAQNMDRLQNFARVCELNGQFDKAHELFSQYRMMAQRTYRDSLVNHVPVIRNALLSIQELNEQSLRNLRNIKQDMKRLEGHEEVLPELPEYLNLFDMHYDLNSGSYKLFRTKLYHTAKSFPSFSLELQLYCAQLALLGQQVDLCRSLLAKIPVQPIDQTEFAYLVTRTQLQVLNEQCQAETNRLDNVRHTWSTLNEDNRIQGIEMAFTQYQERRQCPRMAVTMLKAMEFGFPVSLSAVSIRKLIFECEQVVQESFVFSREERADVYQSANTVKKLFNDRLANAAL</sequence>
<dbReference type="Gene3D" id="1.25.40.10">
    <property type="entry name" value="Tetratricopeptide repeat domain"/>
    <property type="match status" value="1"/>
</dbReference>
<dbReference type="GO" id="GO:0016301">
    <property type="term" value="F:kinase activity"/>
    <property type="evidence" value="ECO:0007669"/>
    <property type="project" value="UniProtKB-KW"/>
</dbReference>
<comment type="caution">
    <text evidence="1">The sequence shown here is derived from an EMBL/GenBank/DDBJ whole genome shotgun (WGS) entry which is preliminary data.</text>
</comment>
<name>A0A0Q2Y505_VIBFU</name>
<organism evidence="1 2">
    <name type="scientific">Vibrio furnissii</name>
    <dbReference type="NCBI Taxonomy" id="29494"/>
    <lineage>
        <taxon>Bacteria</taxon>
        <taxon>Pseudomonadati</taxon>
        <taxon>Pseudomonadota</taxon>
        <taxon>Gammaproteobacteria</taxon>
        <taxon>Vibrionales</taxon>
        <taxon>Vibrionaceae</taxon>
        <taxon>Vibrio</taxon>
    </lineage>
</organism>
<evidence type="ECO:0000313" key="2">
    <source>
        <dbReference type="Proteomes" id="UP000051221"/>
    </source>
</evidence>
<protein>
    <submittedName>
        <fullName evidence="1">Histidine kinase</fullName>
    </submittedName>
</protein>
<dbReference type="InterPro" id="IPR011990">
    <property type="entry name" value="TPR-like_helical_dom_sf"/>
</dbReference>
<dbReference type="SUPFAM" id="SSF48452">
    <property type="entry name" value="TPR-like"/>
    <property type="match status" value="1"/>
</dbReference>
<dbReference type="EMBL" id="LKHS01000002">
    <property type="protein sequence ID" value="KQH87708.1"/>
    <property type="molecule type" value="Genomic_DNA"/>
</dbReference>
<evidence type="ECO:0000313" key="1">
    <source>
        <dbReference type="EMBL" id="KQH87708.1"/>
    </source>
</evidence>